<accession>A0ABQ4KI22</accession>
<dbReference type="EMBL" id="BORB01000009">
    <property type="protein sequence ID" value="GIN57106.1"/>
    <property type="molecule type" value="Genomic_DNA"/>
</dbReference>
<reference evidence="2 3" key="1">
    <citation type="submission" date="2021-03" db="EMBL/GenBank/DDBJ databases">
        <title>Antimicrobial resistance genes in bacteria isolated from Japanese honey, and their potential for conferring macrolide and lincosamide resistance in the American foulbrood pathogen Paenibacillus larvae.</title>
        <authorList>
            <person name="Okamoto M."/>
            <person name="Kumagai M."/>
            <person name="Kanamori H."/>
            <person name="Takamatsu D."/>
        </authorList>
    </citation>
    <scope>NUCLEOTIDE SEQUENCE [LARGE SCALE GENOMIC DNA]</scope>
    <source>
        <strain evidence="2 3">J8TS2</strain>
    </source>
</reference>
<protein>
    <submittedName>
        <fullName evidence="2">Uncharacterized protein</fullName>
    </submittedName>
</protein>
<dbReference type="Gene3D" id="1.20.5.190">
    <property type="match status" value="1"/>
</dbReference>
<proteinExistence type="predicted"/>
<keyword evidence="3" id="KW-1185">Reference proteome</keyword>
<evidence type="ECO:0000256" key="1">
    <source>
        <dbReference type="SAM" id="Coils"/>
    </source>
</evidence>
<evidence type="ECO:0000313" key="3">
    <source>
        <dbReference type="Proteomes" id="UP000679950"/>
    </source>
</evidence>
<evidence type="ECO:0000313" key="2">
    <source>
        <dbReference type="EMBL" id="GIN57106.1"/>
    </source>
</evidence>
<name>A0ABQ4KI22_9BACI</name>
<sequence length="106" mass="12381">MVNKELKEILRSVPQEELQPIHSDIQGLKRDVDSLKSDVHEVKRDVDSLKEGQRHLQNGQEQLQKNIVQHLGDFTEKIAQHVDDQTAALNKRVFVIETQMERFTRQ</sequence>
<feature type="coiled-coil region" evidence="1">
    <location>
        <begin position="25"/>
        <end position="52"/>
    </location>
</feature>
<dbReference type="Proteomes" id="UP000679950">
    <property type="component" value="Unassembled WGS sequence"/>
</dbReference>
<gene>
    <name evidence="2" type="ORF">J8TS2_14250</name>
</gene>
<keyword evidence="1" id="KW-0175">Coiled coil</keyword>
<comment type="caution">
    <text evidence="2">The sequence shown here is derived from an EMBL/GenBank/DDBJ whole genome shotgun (WGS) entry which is preliminary data.</text>
</comment>
<dbReference type="RefSeq" id="WP_212965942.1">
    <property type="nucleotide sequence ID" value="NZ_BORB01000009.1"/>
</dbReference>
<organism evidence="2 3">
    <name type="scientific">Lederbergia ruris</name>
    <dbReference type="NCBI Taxonomy" id="217495"/>
    <lineage>
        <taxon>Bacteria</taxon>
        <taxon>Bacillati</taxon>
        <taxon>Bacillota</taxon>
        <taxon>Bacilli</taxon>
        <taxon>Bacillales</taxon>
        <taxon>Bacillaceae</taxon>
        <taxon>Lederbergia</taxon>
    </lineage>
</organism>